<evidence type="ECO:0000256" key="5">
    <source>
        <dbReference type="RuleBase" id="RU000642"/>
    </source>
</evidence>
<dbReference type="AlphaFoldDB" id="A0A1I8AWV5"/>
<dbReference type="Gene3D" id="3.30.479.20">
    <property type="entry name" value="Elongation factor Ts, dimerisation domain"/>
    <property type="match status" value="2"/>
</dbReference>
<evidence type="ECO:0000256" key="4">
    <source>
        <dbReference type="HAMAP-Rule" id="MF_03135"/>
    </source>
</evidence>
<dbReference type="InterPro" id="IPR009060">
    <property type="entry name" value="UBA-like_sf"/>
</dbReference>
<comment type="function">
    <text evidence="4 5">Associates with the EF-Tu.GDP complex and induces the exchange of GDP to GTP. It remains bound to the aminoacyl-tRNA.EF-Tu.GTP complex up to the GTP hydrolysis stage on the ribosome.</text>
</comment>
<dbReference type="GO" id="GO:0003746">
    <property type="term" value="F:translation elongation factor activity"/>
    <property type="evidence" value="ECO:0007669"/>
    <property type="project" value="UniProtKB-UniRule"/>
</dbReference>
<dbReference type="SUPFAM" id="SSF46934">
    <property type="entry name" value="UBA-like"/>
    <property type="match status" value="1"/>
</dbReference>
<dbReference type="Pfam" id="PF25025">
    <property type="entry name" value="EF-Ts_N"/>
    <property type="match status" value="1"/>
</dbReference>
<dbReference type="WBParaSite" id="MhA1_Contig1000.20">
    <property type="protein sequence ID" value="MhA1_Contig1000.20"/>
    <property type="gene ID" value="MhA1_Contig1000.20"/>
</dbReference>
<evidence type="ECO:0000256" key="6">
    <source>
        <dbReference type="SAM" id="MobiDB-lite"/>
    </source>
</evidence>
<dbReference type="PROSITE" id="PS01127">
    <property type="entry name" value="EF_TS_2"/>
    <property type="match status" value="1"/>
</dbReference>
<dbReference type="NCBIfam" id="TIGR00116">
    <property type="entry name" value="tsf"/>
    <property type="match status" value="1"/>
</dbReference>
<dbReference type="InterPro" id="IPR018101">
    <property type="entry name" value="Transl_elong_Ts_CS"/>
</dbReference>
<dbReference type="Pfam" id="PF00889">
    <property type="entry name" value="EF_TS"/>
    <property type="match status" value="1"/>
</dbReference>
<dbReference type="Proteomes" id="UP000095281">
    <property type="component" value="Unplaced"/>
</dbReference>
<sequence length="347" mass="39631">MQNTFKLQRKFCNFLFLPNIARSFSIQSAEVKEQNVNISKECLIKMRKETGYSYAKCRKALAKFGEQDYSEALRWIKEVAVKEGWEKAAKLNERNASQGLCALLTKGNIAALIELNCETDFVAKNEEFRGLAHQLTTALFNHAENILNSKSNYKTESKGGLNSLDISTNDLKLPNGHSFEELIVSSIGKLGEKISLNRVKIFYTSPEFNIFGHSHPNEKFGNVEMGRFISIVSMKRRDENSGFPFEKLGRQICHHIIGMVPETLGEPNENKEVNELKENLMTNEEEKDDEDNGGDFSENTTKIDENESQLMRQAFMLNPRQTVYEYLDYHGADVKDFLRLELGQSKE</sequence>
<keyword evidence="4" id="KW-0496">Mitochondrion</keyword>
<name>A0A1I8AWV5_MELHA</name>
<dbReference type="InterPro" id="IPR036402">
    <property type="entry name" value="EF-Ts_dimer_sf"/>
</dbReference>
<dbReference type="OMA" id="VGEAPIC"/>
<evidence type="ECO:0000259" key="7">
    <source>
        <dbReference type="Pfam" id="PF00889"/>
    </source>
</evidence>
<dbReference type="InterPro" id="IPR001816">
    <property type="entry name" value="Transl_elong_EFTs/EF1B"/>
</dbReference>
<feature type="compositionally biased region" description="Acidic residues" evidence="6">
    <location>
        <begin position="283"/>
        <end position="293"/>
    </location>
</feature>
<dbReference type="GO" id="GO:0070125">
    <property type="term" value="P:mitochondrial translational elongation"/>
    <property type="evidence" value="ECO:0007669"/>
    <property type="project" value="TreeGrafter"/>
</dbReference>
<reference evidence="9" key="1">
    <citation type="submission" date="2016-11" db="UniProtKB">
        <authorList>
            <consortium name="WormBaseParasite"/>
        </authorList>
    </citation>
    <scope>IDENTIFICATION</scope>
</reference>
<evidence type="ECO:0000256" key="2">
    <source>
        <dbReference type="ARBA" id="ARBA00022768"/>
    </source>
</evidence>
<dbReference type="PANTHER" id="PTHR11741">
    <property type="entry name" value="ELONGATION FACTOR TS"/>
    <property type="match status" value="1"/>
</dbReference>
<keyword evidence="2 4" id="KW-0251">Elongation factor</keyword>
<dbReference type="Gene3D" id="1.10.8.10">
    <property type="entry name" value="DNA helicase RuvA subunit, C-terminal domain"/>
    <property type="match status" value="1"/>
</dbReference>
<dbReference type="PANTHER" id="PTHR11741:SF0">
    <property type="entry name" value="ELONGATION FACTOR TS, MITOCHONDRIAL"/>
    <property type="match status" value="1"/>
</dbReference>
<evidence type="ECO:0000256" key="1">
    <source>
        <dbReference type="ARBA" id="ARBA00005532"/>
    </source>
</evidence>
<evidence type="ECO:0000256" key="3">
    <source>
        <dbReference type="ARBA" id="ARBA00022917"/>
    </source>
</evidence>
<dbReference type="SUPFAM" id="SSF54713">
    <property type="entry name" value="Elongation factor Ts (EF-Ts), dimerisation domain"/>
    <property type="match status" value="2"/>
</dbReference>
<keyword evidence="3 4" id="KW-0648">Protein biosynthesis</keyword>
<accession>A0A1I8AWV5</accession>
<organism evidence="8 9">
    <name type="scientific">Meloidogyne hapla</name>
    <name type="common">Root-knot nematode worm</name>
    <dbReference type="NCBI Taxonomy" id="6305"/>
    <lineage>
        <taxon>Eukaryota</taxon>
        <taxon>Metazoa</taxon>
        <taxon>Ecdysozoa</taxon>
        <taxon>Nematoda</taxon>
        <taxon>Chromadorea</taxon>
        <taxon>Rhabditida</taxon>
        <taxon>Tylenchina</taxon>
        <taxon>Tylenchomorpha</taxon>
        <taxon>Tylenchoidea</taxon>
        <taxon>Meloidogynidae</taxon>
        <taxon>Meloidogyninae</taxon>
        <taxon>Meloidogyne</taxon>
    </lineage>
</organism>
<comment type="similarity">
    <text evidence="1 4 5">Belongs to the EF-Ts family.</text>
</comment>
<proteinExistence type="inferred from homology"/>
<feature type="region of interest" description="Disordered" evidence="6">
    <location>
        <begin position="280"/>
        <end position="307"/>
    </location>
</feature>
<dbReference type="HAMAP" id="MF_00050">
    <property type="entry name" value="EF_Ts"/>
    <property type="match status" value="1"/>
</dbReference>
<dbReference type="InterPro" id="IPR014039">
    <property type="entry name" value="Transl_elong_EFTs/EF1B_dimer"/>
</dbReference>
<protein>
    <recommendedName>
        <fullName evidence="4">Elongation factor Ts, mitochondrial</fullName>
        <shortName evidence="4">EF-Ts</shortName>
        <shortName evidence="4">EF-TsMt</shortName>
    </recommendedName>
</protein>
<dbReference type="GO" id="GO:0005739">
    <property type="term" value="C:mitochondrion"/>
    <property type="evidence" value="ECO:0007669"/>
    <property type="project" value="UniProtKB-SubCell"/>
</dbReference>
<comment type="subcellular location">
    <subcellularLocation>
        <location evidence="4">Mitochondrion</location>
    </subcellularLocation>
</comment>
<evidence type="ECO:0000313" key="8">
    <source>
        <dbReference type="Proteomes" id="UP000095281"/>
    </source>
</evidence>
<feature type="domain" description="Translation elongation factor EFTs/EF1B dimerisation" evidence="7">
    <location>
        <begin position="110"/>
        <end position="344"/>
    </location>
</feature>
<evidence type="ECO:0000313" key="9">
    <source>
        <dbReference type="WBParaSite" id="MhA1_Contig1000.20"/>
    </source>
</evidence>
<keyword evidence="8" id="KW-1185">Reference proteome</keyword>